<name>D0LCY0_GORB4</name>
<dbReference type="RefSeq" id="WP_012834989.1">
    <property type="nucleotide sequence ID" value="NC_013441.1"/>
</dbReference>
<sequence>MPDYDAMADDYAEHPPTADEVLAVEVSPSALKTGRPRKGAAKGRTPTMSVRLPAPLRAKVARVAKREHIAESEVIRRAVEQFTD</sequence>
<dbReference type="HOGENOM" id="CLU_2522864_0_0_11"/>
<dbReference type="EMBL" id="CP001802">
    <property type="protein sequence ID" value="ACY22473.1"/>
    <property type="molecule type" value="Genomic_DNA"/>
</dbReference>
<dbReference type="SUPFAM" id="SSF47598">
    <property type="entry name" value="Ribbon-helix-helix"/>
    <property type="match status" value="1"/>
</dbReference>
<dbReference type="AlphaFoldDB" id="D0LCY0"/>
<organism evidence="1 2">
    <name type="scientific">Gordonia bronchialis (strain ATCC 25592 / DSM 43247 / BCRC 13721 / JCM 3198 / KCTC 3076 / NBRC 16047 / NCTC 10667)</name>
    <name type="common">Rhodococcus bronchialis</name>
    <dbReference type="NCBI Taxonomy" id="526226"/>
    <lineage>
        <taxon>Bacteria</taxon>
        <taxon>Bacillati</taxon>
        <taxon>Actinomycetota</taxon>
        <taxon>Actinomycetes</taxon>
        <taxon>Mycobacteriales</taxon>
        <taxon>Gordoniaceae</taxon>
        <taxon>Gordonia</taxon>
    </lineage>
</organism>
<proteinExistence type="predicted"/>
<dbReference type="KEGG" id="gbr:Gbro_3268"/>
<dbReference type="InterPro" id="IPR010985">
    <property type="entry name" value="Ribbon_hlx_hlx"/>
</dbReference>
<keyword evidence="2" id="KW-1185">Reference proteome</keyword>
<dbReference type="GO" id="GO:0006355">
    <property type="term" value="P:regulation of DNA-templated transcription"/>
    <property type="evidence" value="ECO:0007669"/>
    <property type="project" value="InterPro"/>
</dbReference>
<protein>
    <recommendedName>
        <fullName evidence="3">CopG domain protein DNA-binding domain protein</fullName>
    </recommendedName>
</protein>
<reference evidence="2" key="1">
    <citation type="submission" date="2009-10" db="EMBL/GenBank/DDBJ databases">
        <title>The complete chromosome of Gordonia bronchialis DSM 43247.</title>
        <authorList>
            <consortium name="US DOE Joint Genome Institute (JGI-PGF)"/>
            <person name="Lucas S."/>
            <person name="Copeland A."/>
            <person name="Lapidus A."/>
            <person name="Glavina del Rio T."/>
            <person name="Dalin E."/>
            <person name="Tice H."/>
            <person name="Bruce D."/>
            <person name="Goodwin L."/>
            <person name="Pitluck S."/>
            <person name="Kyrpides N."/>
            <person name="Mavromatis K."/>
            <person name="Ivanova N."/>
            <person name="Ovchinnikova G."/>
            <person name="Saunders E."/>
            <person name="Brettin T."/>
            <person name="Detter J.C."/>
            <person name="Han C."/>
            <person name="Larimer F."/>
            <person name="Land M."/>
            <person name="Hauser L."/>
            <person name="Markowitz V."/>
            <person name="Cheng J.-F."/>
            <person name="Hugenholtz P."/>
            <person name="Woyke T."/>
            <person name="Wu D."/>
            <person name="Jando M."/>
            <person name="Schneider S."/>
            <person name="Goeker M."/>
            <person name="Klenk H.-P."/>
            <person name="Eisen J.A."/>
        </authorList>
    </citation>
    <scope>NUCLEOTIDE SEQUENCE [LARGE SCALE GENOMIC DNA]</scope>
    <source>
        <strain evidence="2">ATCC 25592 / DSM 43247 / BCRC 13721 / JCM 3198 / KCTC 3076 / NBRC 16047 / NCTC 10667</strain>
    </source>
</reference>
<evidence type="ECO:0000313" key="2">
    <source>
        <dbReference type="Proteomes" id="UP000001219"/>
    </source>
</evidence>
<accession>D0LCY0</accession>
<dbReference type="Proteomes" id="UP000001219">
    <property type="component" value="Chromosome"/>
</dbReference>
<gene>
    <name evidence="1" type="ordered locus">Gbro_3268</name>
</gene>
<evidence type="ECO:0000313" key="1">
    <source>
        <dbReference type="EMBL" id="ACY22473.1"/>
    </source>
</evidence>
<reference evidence="1 2" key="2">
    <citation type="journal article" date="2010" name="Stand. Genomic Sci.">
        <title>Complete genome sequence of Gordonia bronchialis type strain (3410).</title>
        <authorList>
            <person name="Ivanova N."/>
            <person name="Sikorski J."/>
            <person name="Jando M."/>
            <person name="Lapidus A."/>
            <person name="Nolan M."/>
            <person name="Lucas S."/>
            <person name="Del Rio T.G."/>
            <person name="Tice H."/>
            <person name="Copeland A."/>
            <person name="Cheng J.F."/>
            <person name="Chen F."/>
            <person name="Bruce D."/>
            <person name="Goodwin L."/>
            <person name="Pitluck S."/>
            <person name="Mavromatis K."/>
            <person name="Ovchinnikova G."/>
            <person name="Pati A."/>
            <person name="Chen A."/>
            <person name="Palaniappan K."/>
            <person name="Land M."/>
            <person name="Hauser L."/>
            <person name="Chang Y.J."/>
            <person name="Jeffries C.D."/>
            <person name="Chain P."/>
            <person name="Saunders E."/>
            <person name="Han C."/>
            <person name="Detter J.C."/>
            <person name="Brettin T."/>
            <person name="Rohde M."/>
            <person name="Goker M."/>
            <person name="Bristow J."/>
            <person name="Eisen J.A."/>
            <person name="Markowitz V."/>
            <person name="Hugenholtz P."/>
            <person name="Klenk H.P."/>
            <person name="Kyrpides N.C."/>
        </authorList>
    </citation>
    <scope>NUCLEOTIDE SEQUENCE [LARGE SCALE GENOMIC DNA]</scope>
    <source>
        <strain evidence="2">ATCC 25592 / DSM 43247 / BCRC 13721 / JCM 3198 / KCTC 3076 / NBRC 16047 / NCTC 10667</strain>
    </source>
</reference>
<dbReference type="OrthoDB" id="4775209at2"/>
<evidence type="ECO:0008006" key="3">
    <source>
        <dbReference type="Google" id="ProtNLM"/>
    </source>
</evidence>